<dbReference type="EMBL" id="MN740021">
    <property type="protein sequence ID" value="QHT84628.1"/>
    <property type="molecule type" value="Genomic_DNA"/>
</dbReference>
<proteinExistence type="predicted"/>
<protein>
    <recommendedName>
        <fullName evidence="2">VWFA domain-containing protein</fullName>
    </recommendedName>
</protein>
<dbReference type="AlphaFoldDB" id="A0A6C0HV63"/>
<reference evidence="1" key="1">
    <citation type="journal article" date="2020" name="Nature">
        <title>Giant virus diversity and host interactions through global metagenomics.</title>
        <authorList>
            <person name="Schulz F."/>
            <person name="Roux S."/>
            <person name="Paez-Espino D."/>
            <person name="Jungbluth S."/>
            <person name="Walsh D.A."/>
            <person name="Denef V.J."/>
            <person name="McMahon K.D."/>
            <person name="Konstantinidis K.T."/>
            <person name="Eloe-Fadrosh E.A."/>
            <person name="Kyrpides N.C."/>
            <person name="Woyke T."/>
        </authorList>
    </citation>
    <scope>NUCLEOTIDE SEQUENCE</scope>
    <source>
        <strain evidence="1">GVMAG-M-3300023184-177</strain>
    </source>
</reference>
<sequence>MEVSLDDNLVCISALIDNSGSMANLNTTELAQGLNRMIKEQCESKEVIFYGASFNDIFKIFADGVNGKEINITKNNIDPDGMTALIPSFARMIKYTGEKLSKMTNRKPGKVIFILLSDGEQTVEFLRNRIPEDEPFEHSDSKKNLKNLIEEHTQIWKWDFLYLGTNYDSLQAGAEIGISPKQCINYQYTPQGSQQVMKACSSAMSRITSNKFNGFNNTERSQAMNDNNI</sequence>
<name>A0A6C0HV63_9ZZZZ</name>
<evidence type="ECO:0008006" key="2">
    <source>
        <dbReference type="Google" id="ProtNLM"/>
    </source>
</evidence>
<dbReference type="InterPro" id="IPR036465">
    <property type="entry name" value="vWFA_dom_sf"/>
</dbReference>
<dbReference type="SUPFAM" id="SSF53300">
    <property type="entry name" value="vWA-like"/>
    <property type="match status" value="1"/>
</dbReference>
<organism evidence="1">
    <name type="scientific">viral metagenome</name>
    <dbReference type="NCBI Taxonomy" id="1070528"/>
    <lineage>
        <taxon>unclassified sequences</taxon>
        <taxon>metagenomes</taxon>
        <taxon>organismal metagenomes</taxon>
    </lineage>
</organism>
<evidence type="ECO:0000313" key="1">
    <source>
        <dbReference type="EMBL" id="QHT84628.1"/>
    </source>
</evidence>
<accession>A0A6C0HV63</accession>